<evidence type="ECO:0000313" key="2">
    <source>
        <dbReference type="EMBL" id="KZV44204.1"/>
    </source>
</evidence>
<feature type="coiled-coil region" evidence="1">
    <location>
        <begin position="21"/>
        <end position="48"/>
    </location>
</feature>
<keyword evidence="3" id="KW-1185">Reference proteome</keyword>
<proteinExistence type="predicted"/>
<evidence type="ECO:0000256" key="1">
    <source>
        <dbReference type="SAM" id="Coils"/>
    </source>
</evidence>
<gene>
    <name evidence="2" type="ORF">F511_12943</name>
</gene>
<reference evidence="2 3" key="1">
    <citation type="journal article" date="2015" name="Proc. Natl. Acad. Sci. U.S.A.">
        <title>The resurrection genome of Boea hygrometrica: A blueprint for survival of dehydration.</title>
        <authorList>
            <person name="Xiao L."/>
            <person name="Yang G."/>
            <person name="Zhang L."/>
            <person name="Yang X."/>
            <person name="Zhao S."/>
            <person name="Ji Z."/>
            <person name="Zhou Q."/>
            <person name="Hu M."/>
            <person name="Wang Y."/>
            <person name="Chen M."/>
            <person name="Xu Y."/>
            <person name="Jin H."/>
            <person name="Xiao X."/>
            <person name="Hu G."/>
            <person name="Bao F."/>
            <person name="Hu Y."/>
            <person name="Wan P."/>
            <person name="Li L."/>
            <person name="Deng X."/>
            <person name="Kuang T."/>
            <person name="Xiang C."/>
            <person name="Zhu J.K."/>
            <person name="Oliver M.J."/>
            <person name="He Y."/>
        </authorList>
    </citation>
    <scope>NUCLEOTIDE SEQUENCE [LARGE SCALE GENOMIC DNA]</scope>
    <source>
        <strain evidence="3">cv. XS01</strain>
    </source>
</reference>
<protein>
    <submittedName>
        <fullName evidence="2">Uncharacterized protein</fullName>
    </submittedName>
</protein>
<evidence type="ECO:0000313" key="3">
    <source>
        <dbReference type="Proteomes" id="UP000250235"/>
    </source>
</evidence>
<organism evidence="2 3">
    <name type="scientific">Dorcoceras hygrometricum</name>
    <dbReference type="NCBI Taxonomy" id="472368"/>
    <lineage>
        <taxon>Eukaryota</taxon>
        <taxon>Viridiplantae</taxon>
        <taxon>Streptophyta</taxon>
        <taxon>Embryophyta</taxon>
        <taxon>Tracheophyta</taxon>
        <taxon>Spermatophyta</taxon>
        <taxon>Magnoliopsida</taxon>
        <taxon>eudicotyledons</taxon>
        <taxon>Gunneridae</taxon>
        <taxon>Pentapetalae</taxon>
        <taxon>asterids</taxon>
        <taxon>lamiids</taxon>
        <taxon>Lamiales</taxon>
        <taxon>Gesneriaceae</taxon>
        <taxon>Didymocarpoideae</taxon>
        <taxon>Trichosporeae</taxon>
        <taxon>Loxocarpinae</taxon>
        <taxon>Dorcoceras</taxon>
    </lineage>
</organism>
<keyword evidence="1" id="KW-0175">Coiled coil</keyword>
<name>A0A2Z7CI65_9LAMI</name>
<dbReference type="EMBL" id="KQ997308">
    <property type="protein sequence ID" value="KZV44204.1"/>
    <property type="molecule type" value="Genomic_DNA"/>
</dbReference>
<sequence length="129" mass="15006">MTPSAPRTRAATTIRMKQIALDYQSRTIRRLKAQLASARRELDIITKENKANQIALEASHMIIAGLTKICLKAEDLMQAQHLIIEALVEEKDSLLQTIQGLQEANNSPDPFYDEWRKKRKYTRRKKRFR</sequence>
<dbReference type="Proteomes" id="UP000250235">
    <property type="component" value="Unassembled WGS sequence"/>
</dbReference>
<accession>A0A2Z7CI65</accession>
<dbReference type="AlphaFoldDB" id="A0A2Z7CI65"/>